<dbReference type="EMBL" id="SPUH01000001">
    <property type="protein sequence ID" value="TKS54674.1"/>
    <property type="molecule type" value="Genomic_DNA"/>
</dbReference>
<dbReference type="Gene3D" id="2.40.50.140">
    <property type="entry name" value="Nucleic acid-binding proteins"/>
    <property type="match status" value="1"/>
</dbReference>
<gene>
    <name evidence="5" type="ORF">E4582_07830</name>
</gene>
<dbReference type="InterPro" id="IPR051270">
    <property type="entry name" value="Tyrosine-tRNA_ligase_regulator"/>
</dbReference>
<feature type="domain" description="TRNA-binding" evidence="4">
    <location>
        <begin position="14"/>
        <end position="118"/>
    </location>
</feature>
<dbReference type="AlphaFoldDB" id="A0A4Z1R4V6"/>
<dbReference type="PANTHER" id="PTHR11586">
    <property type="entry name" value="TRNA-AMINOACYLATION COFACTOR ARC1 FAMILY MEMBER"/>
    <property type="match status" value="1"/>
</dbReference>
<dbReference type="InterPro" id="IPR012340">
    <property type="entry name" value="NA-bd_OB-fold"/>
</dbReference>
<accession>A0A4Z1R4V6</accession>
<dbReference type="Pfam" id="PF01588">
    <property type="entry name" value="tRNA_bind"/>
    <property type="match status" value="1"/>
</dbReference>
<dbReference type="CDD" id="cd02798">
    <property type="entry name" value="tRNA_bind_CsaA"/>
    <property type="match status" value="1"/>
</dbReference>
<evidence type="ECO:0000256" key="3">
    <source>
        <dbReference type="PROSITE-ProRule" id="PRU00209"/>
    </source>
</evidence>
<dbReference type="NCBIfam" id="NF007495">
    <property type="entry name" value="PRK10089.1-4"/>
    <property type="match status" value="1"/>
</dbReference>
<sequence>MTEAATAPTIGWDDFQRVELRVGRVLSARTFPEARKPAYVLEVDFGPEIGVRRSSAQITDLYTPESLVGRLVVAVVNFPPRQIGPLMSQCLVTGFHDAQGRVALCVPDADVPPGTRLL</sequence>
<protein>
    <submittedName>
        <fullName evidence="5">tRNA-binding protein</fullName>
    </submittedName>
</protein>
<evidence type="ECO:0000256" key="2">
    <source>
        <dbReference type="ARBA" id="ARBA00022884"/>
    </source>
</evidence>
<dbReference type="FunFam" id="2.40.50.140:FF:000165">
    <property type="entry name" value="Chaperone CsaA"/>
    <property type="match status" value="1"/>
</dbReference>
<dbReference type="SUPFAM" id="SSF50249">
    <property type="entry name" value="Nucleic acid-binding proteins"/>
    <property type="match status" value="1"/>
</dbReference>
<dbReference type="Proteomes" id="UP000298681">
    <property type="component" value="Unassembled WGS sequence"/>
</dbReference>
<evidence type="ECO:0000313" key="6">
    <source>
        <dbReference type="Proteomes" id="UP000298681"/>
    </source>
</evidence>
<dbReference type="GO" id="GO:0000049">
    <property type="term" value="F:tRNA binding"/>
    <property type="evidence" value="ECO:0007669"/>
    <property type="project" value="UniProtKB-UniRule"/>
</dbReference>
<organism evidence="5 6">
    <name type="scientific">Luteimonas yindakuii</name>
    <dbReference type="NCBI Taxonomy" id="2565782"/>
    <lineage>
        <taxon>Bacteria</taxon>
        <taxon>Pseudomonadati</taxon>
        <taxon>Pseudomonadota</taxon>
        <taxon>Gammaproteobacteria</taxon>
        <taxon>Lysobacterales</taxon>
        <taxon>Lysobacteraceae</taxon>
        <taxon>Luteimonas</taxon>
    </lineage>
</organism>
<name>A0A4Z1R4V6_9GAMM</name>
<dbReference type="NCBIfam" id="TIGR02222">
    <property type="entry name" value="chap_CsaA"/>
    <property type="match status" value="1"/>
</dbReference>
<dbReference type="RefSeq" id="WP_134674033.1">
    <property type="nucleotide sequence ID" value="NZ_SPUH01000001.1"/>
</dbReference>
<keyword evidence="2 3" id="KW-0694">RNA-binding</keyword>
<dbReference type="NCBIfam" id="NF007494">
    <property type="entry name" value="PRK10089.1-3"/>
    <property type="match status" value="1"/>
</dbReference>
<evidence type="ECO:0000256" key="1">
    <source>
        <dbReference type="ARBA" id="ARBA00022555"/>
    </source>
</evidence>
<keyword evidence="1 3" id="KW-0820">tRNA-binding</keyword>
<reference evidence="5 6" key="1">
    <citation type="submission" date="2019-01" db="EMBL/GenBank/DDBJ databases">
        <authorList>
            <person name="Zhang S."/>
        </authorList>
    </citation>
    <scope>NUCLEOTIDE SEQUENCE [LARGE SCALE GENOMIC DNA]</scope>
    <source>
        <strain evidence="5 6">1626</strain>
    </source>
</reference>
<proteinExistence type="predicted"/>
<dbReference type="InterPro" id="IPR008231">
    <property type="entry name" value="CsaA"/>
</dbReference>
<dbReference type="NCBIfam" id="NF007493">
    <property type="entry name" value="PRK10089.1-2"/>
    <property type="match status" value="1"/>
</dbReference>
<dbReference type="InterPro" id="IPR002547">
    <property type="entry name" value="tRNA-bd_dom"/>
</dbReference>
<dbReference type="PANTHER" id="PTHR11586:SF37">
    <property type="entry name" value="TRNA-BINDING DOMAIN-CONTAINING PROTEIN"/>
    <property type="match status" value="1"/>
</dbReference>
<evidence type="ECO:0000313" key="5">
    <source>
        <dbReference type="EMBL" id="TKS54674.1"/>
    </source>
</evidence>
<comment type="caution">
    <text evidence="5">The sequence shown here is derived from an EMBL/GenBank/DDBJ whole genome shotgun (WGS) entry which is preliminary data.</text>
</comment>
<evidence type="ECO:0000259" key="4">
    <source>
        <dbReference type="PROSITE" id="PS50886"/>
    </source>
</evidence>
<dbReference type="PROSITE" id="PS50886">
    <property type="entry name" value="TRBD"/>
    <property type="match status" value="1"/>
</dbReference>
<keyword evidence="6" id="KW-1185">Reference proteome</keyword>